<comment type="caution">
    <text evidence="2">The sequence shown here is derived from an EMBL/GenBank/DDBJ whole genome shotgun (WGS) entry which is preliminary data.</text>
</comment>
<feature type="compositionally biased region" description="Polar residues" evidence="1">
    <location>
        <begin position="255"/>
        <end position="271"/>
    </location>
</feature>
<dbReference type="RefSeq" id="XP_007724854.1">
    <property type="nucleotide sequence ID" value="XM_007726664.1"/>
</dbReference>
<dbReference type="Proteomes" id="UP000019484">
    <property type="component" value="Unassembled WGS sequence"/>
</dbReference>
<dbReference type="OrthoDB" id="10267082at2759"/>
<organism evidence="2 3">
    <name type="scientific">Capronia coronata CBS 617.96</name>
    <dbReference type="NCBI Taxonomy" id="1182541"/>
    <lineage>
        <taxon>Eukaryota</taxon>
        <taxon>Fungi</taxon>
        <taxon>Dikarya</taxon>
        <taxon>Ascomycota</taxon>
        <taxon>Pezizomycotina</taxon>
        <taxon>Eurotiomycetes</taxon>
        <taxon>Chaetothyriomycetidae</taxon>
        <taxon>Chaetothyriales</taxon>
        <taxon>Herpotrichiellaceae</taxon>
        <taxon>Capronia</taxon>
    </lineage>
</organism>
<proteinExistence type="predicted"/>
<dbReference type="EMBL" id="AMWN01000005">
    <property type="protein sequence ID" value="EXJ85416.1"/>
    <property type="molecule type" value="Genomic_DNA"/>
</dbReference>
<evidence type="ECO:0000256" key="1">
    <source>
        <dbReference type="SAM" id="MobiDB-lite"/>
    </source>
</evidence>
<feature type="region of interest" description="Disordered" evidence="1">
    <location>
        <begin position="240"/>
        <end position="271"/>
    </location>
</feature>
<evidence type="ECO:0000313" key="2">
    <source>
        <dbReference type="EMBL" id="EXJ85416.1"/>
    </source>
</evidence>
<dbReference type="HOGENOM" id="CLU_769533_0_0_1"/>
<accession>W9Y871</accession>
<keyword evidence="3" id="KW-1185">Reference proteome</keyword>
<evidence type="ECO:0000313" key="3">
    <source>
        <dbReference type="Proteomes" id="UP000019484"/>
    </source>
</evidence>
<dbReference type="AlphaFoldDB" id="W9Y871"/>
<dbReference type="GeneID" id="19160653"/>
<name>W9Y871_9EURO</name>
<protein>
    <submittedName>
        <fullName evidence="2">Uncharacterized protein</fullName>
    </submittedName>
</protein>
<sequence length="422" mass="47864">MPTSSIRFRPKATASQKTSKHSIFSWFPQKRSSTFQQAEQPVHIEPSVLQPYSSNIESQVDKAWSSIFVSCRCEPCWPPKQPAPRLCTHGTYNKFWPSLWKFADVYGSDGPKIFWEMILQDIQQYMIVVNDPGARYSESRKETLSQLLGRAERQLHGTTATWGWLGQPRASCSTNQTSTHVIVPAPPGRGIEGERAIWMRAYHSADEEHSSKLERIQNTRIVNINGRKLQLRKHHFDESYLGRKDGHGSARFARRSTTGSKTASSARKPSPLSQFITAQMVQYPTFTQQPARWTLATLGNITAFASLSAFVVTVTKKYGWEGMTRNHALSILKQLQPRKDLLVRLNMEEPRYSKTDSTEKRRRRARSTVERRVQCIEAVLGKMADEYDIARGAFACGISIGVGQQDVKVVQELVSRLMDGRS</sequence>
<gene>
    <name evidence="2" type="ORF">A1O1_05780</name>
</gene>
<reference evidence="2 3" key="1">
    <citation type="submission" date="2013-03" db="EMBL/GenBank/DDBJ databases">
        <title>The Genome Sequence of Capronia coronata CBS 617.96.</title>
        <authorList>
            <consortium name="The Broad Institute Genomics Platform"/>
            <person name="Cuomo C."/>
            <person name="de Hoog S."/>
            <person name="Gorbushina A."/>
            <person name="Walker B."/>
            <person name="Young S.K."/>
            <person name="Zeng Q."/>
            <person name="Gargeya S."/>
            <person name="Fitzgerald M."/>
            <person name="Haas B."/>
            <person name="Abouelleil A."/>
            <person name="Allen A.W."/>
            <person name="Alvarado L."/>
            <person name="Arachchi H.M."/>
            <person name="Berlin A.M."/>
            <person name="Chapman S.B."/>
            <person name="Gainer-Dewar J."/>
            <person name="Goldberg J."/>
            <person name="Griggs A."/>
            <person name="Gujja S."/>
            <person name="Hansen M."/>
            <person name="Howarth C."/>
            <person name="Imamovic A."/>
            <person name="Ireland A."/>
            <person name="Larimer J."/>
            <person name="McCowan C."/>
            <person name="Murphy C."/>
            <person name="Pearson M."/>
            <person name="Poon T.W."/>
            <person name="Priest M."/>
            <person name="Roberts A."/>
            <person name="Saif S."/>
            <person name="Shea T."/>
            <person name="Sisk P."/>
            <person name="Sykes S."/>
            <person name="Wortman J."/>
            <person name="Nusbaum C."/>
            <person name="Birren B."/>
        </authorList>
    </citation>
    <scope>NUCLEOTIDE SEQUENCE [LARGE SCALE GENOMIC DNA]</scope>
    <source>
        <strain evidence="2 3">CBS 617.96</strain>
    </source>
</reference>